<dbReference type="GO" id="GO:0003677">
    <property type="term" value="F:DNA binding"/>
    <property type="evidence" value="ECO:0007669"/>
    <property type="project" value="UniProtKB-KW"/>
</dbReference>
<comment type="caution">
    <text evidence="5">The sequence shown here is derived from an EMBL/GenBank/DDBJ whole genome shotgun (WGS) entry which is preliminary data.</text>
</comment>
<gene>
    <name evidence="5" type="ORF">RF007C_05110</name>
</gene>
<dbReference type="PANTHER" id="PTHR24567">
    <property type="entry name" value="CRP FAMILY TRANSCRIPTIONAL REGULATORY PROTEIN"/>
    <property type="match status" value="1"/>
</dbReference>
<dbReference type="Proteomes" id="UP000019365">
    <property type="component" value="Unassembled WGS sequence"/>
</dbReference>
<dbReference type="PATRIC" id="fig|1341157.4.peg.160"/>
<dbReference type="OrthoDB" id="9774616at2"/>
<dbReference type="SMART" id="SM00100">
    <property type="entry name" value="cNMP"/>
    <property type="match status" value="1"/>
</dbReference>
<dbReference type="Pfam" id="PF00027">
    <property type="entry name" value="cNMP_binding"/>
    <property type="match status" value="1"/>
</dbReference>
<dbReference type="Gene3D" id="2.60.120.10">
    <property type="entry name" value="Jelly Rolls"/>
    <property type="match status" value="1"/>
</dbReference>
<organism evidence="5 6">
    <name type="scientific">Ruminococcus flavefaciens 007c</name>
    <dbReference type="NCBI Taxonomy" id="1341157"/>
    <lineage>
        <taxon>Bacteria</taxon>
        <taxon>Bacillati</taxon>
        <taxon>Bacillota</taxon>
        <taxon>Clostridia</taxon>
        <taxon>Eubacteriales</taxon>
        <taxon>Oscillospiraceae</taxon>
        <taxon>Ruminococcus</taxon>
    </lineage>
</organism>
<feature type="domain" description="Cyclic nucleotide-binding" evidence="4">
    <location>
        <begin position="11"/>
        <end position="116"/>
    </location>
</feature>
<evidence type="ECO:0000256" key="2">
    <source>
        <dbReference type="ARBA" id="ARBA00023125"/>
    </source>
</evidence>
<dbReference type="InterPro" id="IPR012318">
    <property type="entry name" value="HTH_CRP"/>
</dbReference>
<dbReference type="GO" id="GO:0003700">
    <property type="term" value="F:DNA-binding transcription factor activity"/>
    <property type="evidence" value="ECO:0007669"/>
    <property type="project" value="TreeGrafter"/>
</dbReference>
<dbReference type="RefSeq" id="WP_037296463.1">
    <property type="nucleotide sequence ID" value="NZ_ATAX01000006.1"/>
</dbReference>
<dbReference type="PROSITE" id="PS50042">
    <property type="entry name" value="CNMP_BINDING_3"/>
    <property type="match status" value="1"/>
</dbReference>
<dbReference type="SUPFAM" id="SSF51206">
    <property type="entry name" value="cAMP-binding domain-like"/>
    <property type="match status" value="1"/>
</dbReference>
<accession>W7V2J9</accession>
<dbReference type="eggNOG" id="COG0664">
    <property type="taxonomic scope" value="Bacteria"/>
</dbReference>
<dbReference type="InterPro" id="IPR000595">
    <property type="entry name" value="cNMP-bd_dom"/>
</dbReference>
<evidence type="ECO:0000313" key="6">
    <source>
        <dbReference type="Proteomes" id="UP000019365"/>
    </source>
</evidence>
<sequence>MDISVLHNSILFKGFDDTEISELLKALNATEKKYNKGEMIFSSGEITDKLCFVTAGGVTIESNDMWGNRTILNLVGKGQFFTESYALLPDVPMLVDVCAAEDCSIVFLSMKSLADLNDTIRARLLANLLTITTRKNLHLSSRSFHTAPRQVRGRIMAYLNTVSVQKHSREFDIPFDRQQLADYLNVERSVLSNELSKMQRDGLIRCRKNHFEIITVTYLPG</sequence>
<dbReference type="SUPFAM" id="SSF46785">
    <property type="entry name" value="Winged helix' DNA-binding domain"/>
    <property type="match status" value="1"/>
</dbReference>
<keyword evidence="1" id="KW-0805">Transcription regulation</keyword>
<keyword evidence="6" id="KW-1185">Reference proteome</keyword>
<name>W7V2J9_RUMFL</name>
<reference evidence="5 6" key="1">
    <citation type="journal article" date="2014" name="PLoS ONE">
        <title>Rumen cellulosomics: divergent fiber-degrading strategies revealed by comparative genome-wide analysis of six ruminococcal strains.</title>
        <authorList>
            <person name="Dassa B."/>
            <person name="Borovok I."/>
            <person name="Ruimy-Israeli V."/>
            <person name="Lamed R."/>
            <person name="Flint H.J."/>
            <person name="Duncan S.H."/>
            <person name="Henrissat B."/>
            <person name="Coutinho P."/>
            <person name="Morrison M."/>
            <person name="Mosoni P."/>
            <person name="Yeoman C.J."/>
            <person name="White B.A."/>
            <person name="Bayer E.A."/>
        </authorList>
    </citation>
    <scope>NUCLEOTIDE SEQUENCE [LARGE SCALE GENOMIC DNA]</scope>
    <source>
        <strain evidence="5 6">007c</strain>
    </source>
</reference>
<dbReference type="InterPro" id="IPR036390">
    <property type="entry name" value="WH_DNA-bd_sf"/>
</dbReference>
<dbReference type="CDD" id="cd00038">
    <property type="entry name" value="CAP_ED"/>
    <property type="match status" value="1"/>
</dbReference>
<keyword evidence="3" id="KW-0804">Transcription</keyword>
<evidence type="ECO:0000256" key="3">
    <source>
        <dbReference type="ARBA" id="ARBA00023163"/>
    </source>
</evidence>
<evidence type="ECO:0000256" key="1">
    <source>
        <dbReference type="ARBA" id="ARBA00023015"/>
    </source>
</evidence>
<protein>
    <submittedName>
        <fullName evidence="5">cAMP-binding protein</fullName>
    </submittedName>
</protein>
<dbReference type="EMBL" id="ATAX01000006">
    <property type="protein sequence ID" value="EWM55052.1"/>
    <property type="molecule type" value="Genomic_DNA"/>
</dbReference>
<proteinExistence type="predicted"/>
<dbReference type="InterPro" id="IPR018490">
    <property type="entry name" value="cNMP-bd_dom_sf"/>
</dbReference>
<dbReference type="PANTHER" id="PTHR24567:SF26">
    <property type="entry name" value="REGULATORY PROTEIN YEIL"/>
    <property type="match status" value="1"/>
</dbReference>
<keyword evidence="2" id="KW-0238">DNA-binding</keyword>
<dbReference type="GO" id="GO:0005829">
    <property type="term" value="C:cytosol"/>
    <property type="evidence" value="ECO:0007669"/>
    <property type="project" value="TreeGrafter"/>
</dbReference>
<dbReference type="Pfam" id="PF13545">
    <property type="entry name" value="HTH_Crp_2"/>
    <property type="match status" value="1"/>
</dbReference>
<dbReference type="AlphaFoldDB" id="W7V2J9"/>
<dbReference type="InterPro" id="IPR050397">
    <property type="entry name" value="Env_Response_Regulators"/>
</dbReference>
<dbReference type="InterPro" id="IPR014710">
    <property type="entry name" value="RmlC-like_jellyroll"/>
</dbReference>
<evidence type="ECO:0000259" key="4">
    <source>
        <dbReference type="PROSITE" id="PS50042"/>
    </source>
</evidence>
<evidence type="ECO:0000313" key="5">
    <source>
        <dbReference type="EMBL" id="EWM55052.1"/>
    </source>
</evidence>